<accession>V6JXG1</accession>
<keyword evidence="2" id="KW-1185">Reference proteome</keyword>
<dbReference type="PATRIC" id="fig|1352936.5.peg.6381"/>
<dbReference type="OrthoDB" id="3483399at2"/>
<name>V6JXG1_STRRC</name>
<dbReference type="RefSeq" id="WP_023550832.1">
    <property type="nucleotide sequence ID" value="NZ_CM002285.1"/>
</dbReference>
<protein>
    <submittedName>
        <fullName evidence="1">Uncharacterized protein</fullName>
    </submittedName>
</protein>
<sequence length="104" mass="11002">MTAPVRVFAYLRGGAMVAFPNPDGIDVYGAQLADGDQLGDLWEAARAAGVKPNTIRVWMTRKKIEPVLPDSEAGPLFHLPTVIAASKVRPGRPSTAASYDLGGP</sequence>
<dbReference type="Proteomes" id="UP000017984">
    <property type="component" value="Chromosome"/>
</dbReference>
<evidence type="ECO:0000313" key="1">
    <source>
        <dbReference type="EMBL" id="EST24373.1"/>
    </source>
</evidence>
<evidence type="ECO:0000313" key="2">
    <source>
        <dbReference type="Proteomes" id="UP000017984"/>
    </source>
</evidence>
<organism evidence="1 2">
    <name type="scientific">Streptomyces roseochromogenus subsp. oscitans DS 12.976</name>
    <dbReference type="NCBI Taxonomy" id="1352936"/>
    <lineage>
        <taxon>Bacteria</taxon>
        <taxon>Bacillati</taxon>
        <taxon>Actinomycetota</taxon>
        <taxon>Actinomycetes</taxon>
        <taxon>Kitasatosporales</taxon>
        <taxon>Streptomycetaceae</taxon>
        <taxon>Streptomyces</taxon>
    </lineage>
</organism>
<comment type="caution">
    <text evidence="1">The sequence shown here is derived from an EMBL/GenBank/DDBJ whole genome shotgun (WGS) entry which is preliminary data.</text>
</comment>
<gene>
    <name evidence="1" type="ORF">M878_30635</name>
</gene>
<dbReference type="EMBL" id="AWQX01000267">
    <property type="protein sequence ID" value="EST24373.1"/>
    <property type="molecule type" value="Genomic_DNA"/>
</dbReference>
<dbReference type="AlphaFoldDB" id="V6JXG1"/>
<reference evidence="1 2" key="1">
    <citation type="journal article" date="2014" name="Genome Announc.">
        <title>Draft Genome Sequence of Streptomyces roseochromogenes subsp. oscitans DS 12.976, Producer of the Aminocoumarin Antibiotic Clorobiocin.</title>
        <authorList>
            <person name="Ruckert C."/>
            <person name="Kalinowski J."/>
            <person name="Heide L."/>
            <person name="Apel A.K."/>
        </authorList>
    </citation>
    <scope>NUCLEOTIDE SEQUENCE [LARGE SCALE GENOMIC DNA]</scope>
    <source>
        <strain evidence="1 2">DS 12.976</strain>
    </source>
</reference>
<proteinExistence type="predicted"/>
<dbReference type="HOGENOM" id="CLU_2248655_0_0_11"/>